<comment type="function">
    <text evidence="12">Acts as an acyl-protein thioesterase that hydrolyzes fatty acids from acylated residues in proteins. Regulates the mitochondrial S-depalmitoylation of the nucleophilic active site residue of peroxiredoxin-5/PRDX5, a key antioxidant protein, therefore modulating mitochondrial antioxidant ability. Also catalyzes the deglucuronidation of mycophenolic acid acyl-glucuronide, an active metabolite of the immunosuppressant drug mycophenolate.</text>
</comment>
<dbReference type="InterPro" id="IPR029058">
    <property type="entry name" value="AB_hydrolase_fold"/>
</dbReference>
<evidence type="ECO:0000256" key="5">
    <source>
        <dbReference type="ARBA" id="ARBA00022946"/>
    </source>
</evidence>
<comment type="catalytic activity">
    <reaction evidence="13">
        <text>S-hexadecanoyl-L-cysteinyl-[protein] + H2O = L-cysteinyl-[protein] + hexadecanoate + H(+)</text>
        <dbReference type="Rhea" id="RHEA:19233"/>
        <dbReference type="Rhea" id="RHEA-COMP:10131"/>
        <dbReference type="Rhea" id="RHEA-COMP:11032"/>
        <dbReference type="ChEBI" id="CHEBI:7896"/>
        <dbReference type="ChEBI" id="CHEBI:15377"/>
        <dbReference type="ChEBI" id="CHEBI:15378"/>
        <dbReference type="ChEBI" id="CHEBI:29950"/>
        <dbReference type="ChEBI" id="CHEBI:74151"/>
        <dbReference type="EC" id="3.1.2.22"/>
    </reaction>
    <physiologicalReaction direction="left-to-right" evidence="13">
        <dbReference type="Rhea" id="RHEA:19234"/>
    </physiologicalReaction>
</comment>
<dbReference type="AlphaFoldDB" id="A0A452IB13"/>
<dbReference type="GO" id="GO:0008474">
    <property type="term" value="F:palmitoyl-(protein) hydrolase activity"/>
    <property type="evidence" value="ECO:0007669"/>
    <property type="project" value="UniProtKB-EC"/>
</dbReference>
<evidence type="ECO:0000256" key="3">
    <source>
        <dbReference type="ARBA" id="ARBA00012423"/>
    </source>
</evidence>
<comment type="similarity">
    <text evidence="2">Belongs to the AB hydrolase superfamily.</text>
</comment>
<sequence>MSTLSISGITPSDTYAASPAALQGRSEGLGYQARGCTSFCSRGARLLGTPACGASNPVCFICCSSAYCSPRPQPRSSSIFNVVPLEGGQAWPCWVYPLTFEVAPLLRAAHRERAVRPSSTMASPLFLSRGALPRLAYHRLAGRSPGIVFLSGFNDTRANPKCLALEQFSLHLCPLSFDYTGCGSSDGCFEDCLIGHWKNDVLTVLDELTSGPQILVGVSMGGWLMLLAALERPGRVAGLVATGIGADAFITLYRELTPEVKGEVEQTGVFNYVMAGARSVLLKREFFMEAEKHSVLGCPSIPIICPVRLLHGMQDQLVPWGRAVQVAEQLESQDVRITLFKDGQHALKGAEEVKVLLGMVRDLAESLQRELGLGERLEAAMGTEPADGAAVTRQGALSGPH</sequence>
<dbReference type="Pfam" id="PF12697">
    <property type="entry name" value="Abhydrolase_6"/>
    <property type="match status" value="1"/>
</dbReference>
<evidence type="ECO:0000256" key="14">
    <source>
        <dbReference type="ARBA" id="ARBA00047972"/>
    </source>
</evidence>
<dbReference type="InterPro" id="IPR052382">
    <property type="entry name" value="ABHD10_acyl-thioesterase"/>
</dbReference>
<comment type="catalytic activity">
    <reaction evidence="14">
        <text>mycophenolic acid O-acyl-beta-D-glucuronide + H2O = mycophenolate + D-glucuronate + H(+)</text>
        <dbReference type="Rhea" id="RHEA:34179"/>
        <dbReference type="ChEBI" id="CHEBI:15377"/>
        <dbReference type="ChEBI" id="CHEBI:15378"/>
        <dbReference type="ChEBI" id="CHEBI:58720"/>
        <dbReference type="ChEBI" id="CHEBI:62932"/>
        <dbReference type="ChEBI" id="CHEBI:66982"/>
        <dbReference type="EC" id="3.1.1.93"/>
    </reaction>
    <physiologicalReaction direction="left-to-right" evidence="14">
        <dbReference type="Rhea" id="RHEA:34180"/>
    </physiologicalReaction>
</comment>
<evidence type="ECO:0000256" key="6">
    <source>
        <dbReference type="ARBA" id="ARBA00023128"/>
    </source>
</evidence>
<comment type="subcellular location">
    <subcellularLocation>
        <location evidence="1">Mitochondrion</location>
    </subcellularLocation>
</comment>
<keyword evidence="6" id="KW-0496">Mitochondrion</keyword>
<dbReference type="Gene3D" id="3.40.50.1820">
    <property type="entry name" value="alpha/beta hydrolase"/>
    <property type="match status" value="1"/>
</dbReference>
<evidence type="ECO:0000256" key="2">
    <source>
        <dbReference type="ARBA" id="ARBA00008645"/>
    </source>
</evidence>
<dbReference type="GO" id="GO:0005739">
    <property type="term" value="C:mitochondrion"/>
    <property type="evidence" value="ECO:0007669"/>
    <property type="project" value="UniProtKB-SubCell"/>
</dbReference>
<evidence type="ECO:0000256" key="8">
    <source>
        <dbReference type="ARBA" id="ARBA00039314"/>
    </source>
</evidence>
<evidence type="ECO:0000313" key="17">
    <source>
        <dbReference type="Proteomes" id="UP000291020"/>
    </source>
</evidence>
<evidence type="ECO:0000259" key="15">
    <source>
        <dbReference type="Pfam" id="PF12697"/>
    </source>
</evidence>
<dbReference type="Proteomes" id="UP000291020">
    <property type="component" value="Unassembled WGS sequence"/>
</dbReference>
<keyword evidence="5" id="KW-0809">Transit peptide</keyword>
<proteinExistence type="inferred from homology"/>
<dbReference type="InterPro" id="IPR000073">
    <property type="entry name" value="AB_hydrolase_1"/>
</dbReference>
<evidence type="ECO:0000256" key="4">
    <source>
        <dbReference type="ARBA" id="ARBA00022801"/>
    </source>
</evidence>
<dbReference type="PANTHER" id="PTHR16138:SF7">
    <property type="entry name" value="PALMITOYL-PROTEIN THIOESTERASE ABHD10, MITOCHONDRIAL"/>
    <property type="match status" value="1"/>
</dbReference>
<evidence type="ECO:0000256" key="11">
    <source>
        <dbReference type="ARBA" id="ARBA00042704"/>
    </source>
</evidence>
<dbReference type="GO" id="GO:0004553">
    <property type="term" value="F:hydrolase activity, hydrolyzing O-glycosyl compounds"/>
    <property type="evidence" value="ECO:0007669"/>
    <property type="project" value="TreeGrafter"/>
</dbReference>
<reference evidence="16" key="2">
    <citation type="submission" date="2025-08" db="UniProtKB">
        <authorList>
            <consortium name="Ensembl"/>
        </authorList>
    </citation>
    <scope>IDENTIFICATION</scope>
</reference>
<dbReference type="GO" id="GO:0102390">
    <property type="term" value="F:mycophenolic acid acyl-glucuronide esterase activity"/>
    <property type="evidence" value="ECO:0007669"/>
    <property type="project" value="UniProtKB-EC"/>
</dbReference>
<evidence type="ECO:0000313" key="16">
    <source>
        <dbReference type="Ensembl" id="ENSGAGP00000024916.1"/>
    </source>
</evidence>
<evidence type="ECO:0000256" key="13">
    <source>
        <dbReference type="ARBA" id="ARBA00047409"/>
    </source>
</evidence>
<keyword evidence="4" id="KW-0378">Hydrolase</keyword>
<feature type="domain" description="AB hydrolase-1" evidence="15">
    <location>
        <begin position="147"/>
        <end position="262"/>
    </location>
</feature>
<accession>A0A452IB13</accession>
<organism evidence="16 17">
    <name type="scientific">Gopherus agassizii</name>
    <name type="common">Agassiz's desert tortoise</name>
    <dbReference type="NCBI Taxonomy" id="38772"/>
    <lineage>
        <taxon>Eukaryota</taxon>
        <taxon>Metazoa</taxon>
        <taxon>Chordata</taxon>
        <taxon>Craniata</taxon>
        <taxon>Vertebrata</taxon>
        <taxon>Euteleostomi</taxon>
        <taxon>Archelosauria</taxon>
        <taxon>Testudinata</taxon>
        <taxon>Testudines</taxon>
        <taxon>Cryptodira</taxon>
        <taxon>Durocryptodira</taxon>
        <taxon>Testudinoidea</taxon>
        <taxon>Testudinidae</taxon>
        <taxon>Gopherus</taxon>
    </lineage>
</organism>
<evidence type="ECO:0000256" key="7">
    <source>
        <dbReference type="ARBA" id="ARBA00039132"/>
    </source>
</evidence>
<reference evidence="16" key="3">
    <citation type="submission" date="2025-09" db="UniProtKB">
        <authorList>
            <consortium name="Ensembl"/>
        </authorList>
    </citation>
    <scope>IDENTIFICATION</scope>
</reference>
<evidence type="ECO:0000256" key="10">
    <source>
        <dbReference type="ARBA" id="ARBA00042645"/>
    </source>
</evidence>
<dbReference type="PANTHER" id="PTHR16138">
    <property type="entry name" value="MYCOPHENOLIC ACID ACYL-GLUCURONIDE ESTERASE, MITOCHONDRIAL"/>
    <property type="match status" value="1"/>
</dbReference>
<dbReference type="EC" id="3.1.2.22" evidence="3"/>
<dbReference type="Ensembl" id="ENSGAGT00000028363.1">
    <property type="protein sequence ID" value="ENSGAGP00000024916.1"/>
    <property type="gene ID" value="ENSGAGG00000018208.1"/>
</dbReference>
<name>A0A452IB13_9SAUR</name>
<dbReference type="SUPFAM" id="SSF53474">
    <property type="entry name" value="alpha/beta-Hydrolases"/>
    <property type="match status" value="1"/>
</dbReference>
<dbReference type="STRING" id="38772.ENSGAGP00000024916"/>
<evidence type="ECO:0000256" key="9">
    <source>
        <dbReference type="ARBA" id="ARBA00041520"/>
    </source>
</evidence>
<reference evidence="17" key="1">
    <citation type="journal article" date="2017" name="PLoS ONE">
        <title>The Agassiz's desert tortoise genome provides a resource for the conservation of a threatened species.</title>
        <authorList>
            <person name="Tollis M."/>
            <person name="DeNardo D.F."/>
            <person name="Cornelius J.A."/>
            <person name="Dolby G.A."/>
            <person name="Edwards T."/>
            <person name="Henen B.T."/>
            <person name="Karl A.E."/>
            <person name="Murphy R.W."/>
            <person name="Kusumi K."/>
        </authorList>
    </citation>
    <scope>NUCLEOTIDE SEQUENCE [LARGE SCALE GENOMIC DNA]</scope>
</reference>
<dbReference type="EC" id="3.1.1.93" evidence="7"/>
<protein>
    <recommendedName>
        <fullName evidence="8">Palmitoyl-protein thioesterase ABHD10, mitochondrial</fullName>
        <ecNumber evidence="7">3.1.1.93</ecNumber>
        <ecNumber evidence="3">3.1.2.22</ecNumber>
    </recommendedName>
    <alternativeName>
        <fullName evidence="10">Acyl-protein thioesterase ABHD10</fullName>
    </alternativeName>
    <alternativeName>
        <fullName evidence="11">Alpha/beta hydrolase domain-containing protein 10</fullName>
    </alternativeName>
    <alternativeName>
        <fullName evidence="9">Mycophenolic acid acyl-glucuronide esterase, mitochondrial</fullName>
    </alternativeName>
</protein>
<evidence type="ECO:0000256" key="12">
    <source>
        <dbReference type="ARBA" id="ARBA00046047"/>
    </source>
</evidence>
<keyword evidence="17" id="KW-1185">Reference proteome</keyword>
<evidence type="ECO:0000256" key="1">
    <source>
        <dbReference type="ARBA" id="ARBA00004173"/>
    </source>
</evidence>